<evidence type="ECO:0000256" key="1">
    <source>
        <dbReference type="SAM" id="MobiDB-lite"/>
    </source>
</evidence>
<accession>A0A3N4HEU3</accession>
<name>A0A3N4HEU3_ASCIM</name>
<feature type="region of interest" description="Disordered" evidence="1">
    <location>
        <begin position="642"/>
        <end position="667"/>
    </location>
</feature>
<feature type="non-terminal residue" evidence="2">
    <location>
        <position position="1"/>
    </location>
</feature>
<dbReference type="Proteomes" id="UP000275078">
    <property type="component" value="Unassembled WGS sequence"/>
</dbReference>
<reference evidence="2 3" key="1">
    <citation type="journal article" date="2018" name="Nat. Ecol. Evol.">
        <title>Pezizomycetes genomes reveal the molecular basis of ectomycorrhizal truffle lifestyle.</title>
        <authorList>
            <person name="Murat C."/>
            <person name="Payen T."/>
            <person name="Noel B."/>
            <person name="Kuo A."/>
            <person name="Morin E."/>
            <person name="Chen J."/>
            <person name="Kohler A."/>
            <person name="Krizsan K."/>
            <person name="Balestrini R."/>
            <person name="Da Silva C."/>
            <person name="Montanini B."/>
            <person name="Hainaut M."/>
            <person name="Levati E."/>
            <person name="Barry K.W."/>
            <person name="Belfiori B."/>
            <person name="Cichocki N."/>
            <person name="Clum A."/>
            <person name="Dockter R.B."/>
            <person name="Fauchery L."/>
            <person name="Guy J."/>
            <person name="Iotti M."/>
            <person name="Le Tacon F."/>
            <person name="Lindquist E.A."/>
            <person name="Lipzen A."/>
            <person name="Malagnac F."/>
            <person name="Mello A."/>
            <person name="Molinier V."/>
            <person name="Miyauchi S."/>
            <person name="Poulain J."/>
            <person name="Riccioni C."/>
            <person name="Rubini A."/>
            <person name="Sitrit Y."/>
            <person name="Splivallo R."/>
            <person name="Traeger S."/>
            <person name="Wang M."/>
            <person name="Zifcakova L."/>
            <person name="Wipf D."/>
            <person name="Zambonelli A."/>
            <person name="Paolocci F."/>
            <person name="Nowrousian M."/>
            <person name="Ottonello S."/>
            <person name="Baldrian P."/>
            <person name="Spatafora J.W."/>
            <person name="Henrissat B."/>
            <person name="Nagy L.G."/>
            <person name="Aury J.M."/>
            <person name="Wincker P."/>
            <person name="Grigoriev I.V."/>
            <person name="Bonfante P."/>
            <person name="Martin F.M."/>
        </authorList>
    </citation>
    <scope>NUCLEOTIDE SEQUENCE [LARGE SCALE GENOMIC DNA]</scope>
    <source>
        <strain evidence="2 3">RN42</strain>
    </source>
</reference>
<dbReference type="AlphaFoldDB" id="A0A3N4HEU3"/>
<protein>
    <submittedName>
        <fullName evidence="2">Uncharacterized protein</fullName>
    </submittedName>
</protein>
<feature type="compositionally biased region" description="Polar residues" evidence="1">
    <location>
        <begin position="497"/>
        <end position="510"/>
    </location>
</feature>
<proteinExistence type="predicted"/>
<sequence>LFCNPIEIQTDRGTTYLSQHTHNRKELEYRFRYECLVQGVKLYNDNKNVFPGTFDRVSEIFDNPDGLGARLLEWEETTQHDYHRVIDVEGNPVAPWDTFPYQCRFPDPGAIPSPDHVDHPMDRAYPVLPNEQPVHHPGAPPPFVADDGNGPRQMHYKWKFGMPEMDRLLSNYRPEPHLVSVGEGVHKWVPDQIGCMRSNLIVNSARPYETPDYSNTMTHYGKAFQMIMVRGLAAARHRVELKARVRRRQIATQLAAIDPLDVNARLAIQQPGPYSYTIIRPPTLQNGVLVWNEQNPEELRPGNVADLVYQEYREMQRQYRAIQDAQGGRGPYKYPMPRALQDRVTTALAPLRIRASEFIRVSEHRKLLVERGEEIFRLWQRWHPGRNPAEYVAPAFVTMVAEPEVVPTFAAYVPLGGAYTAQVPELGRDALLSLQTYDAGSFFYGDSSGFFTYGTKRKADILSPIQSYGPSKVLKSIGLNNNAIQSTPTSIQPTTQEAHSSNNTTTTVGQAENPDSLFDRDEPPSPPRSHYYILNGIADTPSTSHSFDIGPQSVPSHILSSSTSYDLQLLEFEQSCRDRNIPTEHNPLQQLQEPVQPGPVSKPSDFLYDSQTSTPTLFNRQIMSAPAVSAERQDLPDTGVQEECQEQRQALPEERQASMEDEMEDEMGAEVDAEMDLPSGTMFTDMLNSDDVFVFSQFDRD</sequence>
<evidence type="ECO:0000313" key="3">
    <source>
        <dbReference type="Proteomes" id="UP000275078"/>
    </source>
</evidence>
<feature type="compositionally biased region" description="Low complexity" evidence="1">
    <location>
        <begin position="487"/>
        <end position="496"/>
    </location>
</feature>
<gene>
    <name evidence="2" type="ORF">BJ508DRAFT_336898</name>
</gene>
<feature type="region of interest" description="Disordered" evidence="1">
    <location>
        <begin position="487"/>
        <end position="526"/>
    </location>
</feature>
<feature type="region of interest" description="Disordered" evidence="1">
    <location>
        <begin position="581"/>
        <end position="601"/>
    </location>
</feature>
<keyword evidence="3" id="KW-1185">Reference proteome</keyword>
<organism evidence="2 3">
    <name type="scientific">Ascobolus immersus RN42</name>
    <dbReference type="NCBI Taxonomy" id="1160509"/>
    <lineage>
        <taxon>Eukaryota</taxon>
        <taxon>Fungi</taxon>
        <taxon>Dikarya</taxon>
        <taxon>Ascomycota</taxon>
        <taxon>Pezizomycotina</taxon>
        <taxon>Pezizomycetes</taxon>
        <taxon>Pezizales</taxon>
        <taxon>Ascobolaceae</taxon>
        <taxon>Ascobolus</taxon>
    </lineage>
</organism>
<evidence type="ECO:0000313" key="2">
    <source>
        <dbReference type="EMBL" id="RPA70700.1"/>
    </source>
</evidence>
<dbReference type="EMBL" id="ML120118">
    <property type="protein sequence ID" value="RPA70700.1"/>
    <property type="molecule type" value="Genomic_DNA"/>
</dbReference>